<keyword evidence="3" id="KW-0732">Signal</keyword>
<feature type="transmembrane region" description="Helical" evidence="2">
    <location>
        <begin position="156"/>
        <end position="179"/>
    </location>
</feature>
<reference evidence="6 7" key="1">
    <citation type="journal article" date="2021" name="Hortic Res">
        <title>The domestication of Cucurbita argyrosperma as revealed by the genome of its wild relative.</title>
        <authorList>
            <person name="Barrera-Redondo J."/>
            <person name="Sanchez-de la Vega G."/>
            <person name="Aguirre-Liguori J.A."/>
            <person name="Castellanos-Morales G."/>
            <person name="Gutierrez-Guerrero Y.T."/>
            <person name="Aguirre-Dugua X."/>
            <person name="Aguirre-Planter E."/>
            <person name="Tenaillon M.I."/>
            <person name="Lira-Saade R."/>
            <person name="Eguiarte L.E."/>
        </authorList>
    </citation>
    <scope>NUCLEOTIDE SEQUENCE [LARGE SCALE GENOMIC DNA]</scope>
    <source>
        <strain evidence="6">JBR-2021</strain>
    </source>
</reference>
<keyword evidence="7" id="KW-1185">Reference proteome</keyword>
<evidence type="ECO:0000259" key="5">
    <source>
        <dbReference type="Pfam" id="PF22776"/>
    </source>
</evidence>
<feature type="chain" id="PRO_5044011869" evidence="3">
    <location>
        <begin position="18"/>
        <end position="1048"/>
    </location>
</feature>
<name>A0AAV6NTJ5_9ROSI</name>
<keyword evidence="2" id="KW-0472">Membrane</keyword>
<evidence type="ECO:0000256" key="1">
    <source>
        <dbReference type="SAM" id="MobiDB-lite"/>
    </source>
</evidence>
<feature type="signal peptide" evidence="3">
    <location>
        <begin position="1"/>
        <end position="17"/>
    </location>
</feature>
<dbReference type="InterPro" id="IPR053952">
    <property type="entry name" value="K_trans_C"/>
</dbReference>
<gene>
    <name evidence="6" type="primary">POT8</name>
    <name evidence="6" type="ORF">SDJN03_07679</name>
</gene>
<sequence length="1048" mass="118335">MLQLAFTFVVYPSLVLAYMGQAAYLSKHHNLDNDYRIGFYVSVPEKVRWPVLAIAILAAVVGSQAIITGTFSIIKQCSSLGCFPRVKIVHTSSKIHGQIYIPLINWILMILCLAVTIGFRETERLGNAAGLAVITVMLVSTCLMSLVIVLCWHKTVFLAIAFLVFFGSIETLYFSASLMKFFEGAWVPIALSLTFLVVMYVWHYGTLKKYEADVENKVPINWLLGIGPKIGIVRVRGIGLVHTELVSGIPSIFSHFVTNVPAFHQILVFLCIKSVTMPHVRPEERFLVGRVGPKEYRLYRCIARYGYRDVHKDDLEFERDLACSIAEFIRSEKTECNTSRHEDLDDNDDNERMRVIGTSSTQLNGIRMCENESCSLPITSSSEIRSERLRKKRVRFVLPESTKMDVDTRRELQELMEAREAGMAFIMGHSYVKAKKGSGWMKKVVLNYGYDFLRKNSRGPSYALSIPNASTLEVEAKTGQLSFPLYCTLPLYVYLQSPKFLRVFPPQSSSFSTMARISLAFALVFLLLFGGVSPASASPPGKIVRGVVSNVVSSLVKKLWSMKSTAKTAVSSRSMMKFESGYTVETVFDGSKLGIDPYSVEMSPSGELLILDAENSNIYKISMPLSRYSRPKLVSGSAEGYPGHVDGHPREARMNHPKGLTLDERGNIYIADTMNMAIRKISDTGVTTIAGGRWNQGSGHIDGPSEDAKFSNDFDVVYVGSSCSLLVIDRGNKAIREIELNYDDCNTQYADSLNLGVVLLVAAGLFGYLLALLQRRVQAVLSSPKDEDVRSHQMKKAAQAAQYQRPPLKSVRPSLIPSEDEPEKLEEGFFGSLGRLFVNSGSSVADIVGGFLPGFRRKPLNNQIHQQFQQVNRHPNSWPLQESFVIPDEDEPPSIETKTPTIKKTYPFMTQDLDRSHQFKPNRNYFNGWDNGGEFHQQQQQPQQIHHQQQQIQQQPQQQQIQQQQQMQHHQQHHYQQYQQYHHRQYSAGPTTYYEKNCETKEIVFGAVQEQDGRREAMVIKAVDYGDPRYNHHNIRARYNYTGNPNSY</sequence>
<feature type="region of interest" description="Disordered" evidence="1">
    <location>
        <begin position="927"/>
        <end position="981"/>
    </location>
</feature>
<dbReference type="InterPro" id="IPR053951">
    <property type="entry name" value="K_trans_N"/>
</dbReference>
<keyword evidence="2" id="KW-1133">Transmembrane helix</keyword>
<feature type="domain" description="K+ potassium transporter integral membrane" evidence="4">
    <location>
        <begin position="3"/>
        <end position="223"/>
    </location>
</feature>
<dbReference type="PANTHER" id="PTHR13833:SF78">
    <property type="entry name" value="POTASSIUM TRANSPORTER"/>
    <property type="match status" value="1"/>
</dbReference>
<dbReference type="Pfam" id="PF22776">
    <property type="entry name" value="K_trans_C"/>
    <property type="match status" value="1"/>
</dbReference>
<feature type="domain" description="K+ potassium transporter C-terminal" evidence="5">
    <location>
        <begin position="237"/>
        <end position="475"/>
    </location>
</feature>
<feature type="transmembrane region" description="Helical" evidence="2">
    <location>
        <begin position="95"/>
        <end position="119"/>
    </location>
</feature>
<keyword evidence="2" id="KW-0812">Transmembrane</keyword>
<feature type="non-terminal residue" evidence="6">
    <location>
        <position position="1"/>
    </location>
</feature>
<dbReference type="EMBL" id="JAGKQH010000004">
    <property type="protein sequence ID" value="KAG6602446.1"/>
    <property type="molecule type" value="Genomic_DNA"/>
</dbReference>
<dbReference type="Pfam" id="PF02705">
    <property type="entry name" value="K_trans"/>
    <property type="match status" value="1"/>
</dbReference>
<dbReference type="AlphaFoldDB" id="A0AAV6NTJ5"/>
<evidence type="ECO:0000313" key="6">
    <source>
        <dbReference type="EMBL" id="KAG6602446.1"/>
    </source>
</evidence>
<evidence type="ECO:0000313" key="7">
    <source>
        <dbReference type="Proteomes" id="UP000685013"/>
    </source>
</evidence>
<feature type="transmembrane region" description="Helical" evidence="2">
    <location>
        <begin position="49"/>
        <end position="74"/>
    </location>
</feature>
<comment type="caution">
    <text evidence="6">The sequence shown here is derived from an EMBL/GenBank/DDBJ whole genome shotgun (WGS) entry which is preliminary data.</text>
</comment>
<feature type="transmembrane region" description="Helical" evidence="2">
    <location>
        <begin position="125"/>
        <end position="149"/>
    </location>
</feature>
<protein>
    <submittedName>
        <fullName evidence="6">Potassium transporter 8</fullName>
    </submittedName>
</protein>
<evidence type="ECO:0000256" key="3">
    <source>
        <dbReference type="SAM" id="SignalP"/>
    </source>
</evidence>
<feature type="region of interest" description="Disordered" evidence="1">
    <location>
        <begin position="784"/>
        <end position="820"/>
    </location>
</feature>
<feature type="compositionally biased region" description="Low complexity" evidence="1">
    <location>
        <begin position="936"/>
        <end position="980"/>
    </location>
</feature>
<proteinExistence type="predicted"/>
<evidence type="ECO:0000259" key="4">
    <source>
        <dbReference type="Pfam" id="PF02705"/>
    </source>
</evidence>
<accession>A0AAV6NTJ5</accession>
<feature type="transmembrane region" description="Helical" evidence="2">
    <location>
        <begin position="517"/>
        <end position="537"/>
    </location>
</feature>
<dbReference type="PANTHER" id="PTHR13833">
    <property type="match status" value="1"/>
</dbReference>
<organism evidence="6 7">
    <name type="scientific">Cucurbita argyrosperma subsp. sororia</name>
    <dbReference type="NCBI Taxonomy" id="37648"/>
    <lineage>
        <taxon>Eukaryota</taxon>
        <taxon>Viridiplantae</taxon>
        <taxon>Streptophyta</taxon>
        <taxon>Embryophyta</taxon>
        <taxon>Tracheophyta</taxon>
        <taxon>Spermatophyta</taxon>
        <taxon>Magnoliopsida</taxon>
        <taxon>eudicotyledons</taxon>
        <taxon>Gunneridae</taxon>
        <taxon>Pentapetalae</taxon>
        <taxon>rosids</taxon>
        <taxon>fabids</taxon>
        <taxon>Cucurbitales</taxon>
        <taxon>Cucurbitaceae</taxon>
        <taxon>Cucurbiteae</taxon>
        <taxon>Cucurbita</taxon>
    </lineage>
</organism>
<dbReference type="Proteomes" id="UP000685013">
    <property type="component" value="Chromosome 4"/>
</dbReference>
<evidence type="ECO:0000256" key="2">
    <source>
        <dbReference type="SAM" id="Phobius"/>
    </source>
</evidence>
<feature type="transmembrane region" description="Helical" evidence="2">
    <location>
        <begin position="185"/>
        <end position="202"/>
    </location>
</feature>